<evidence type="ECO:0000256" key="2">
    <source>
        <dbReference type="SAM" id="SignalP"/>
    </source>
</evidence>
<protein>
    <submittedName>
        <fullName evidence="3">Uncharacterized protein</fullName>
    </submittedName>
</protein>
<reference evidence="4" key="1">
    <citation type="submission" date="2017-08" db="EMBL/GenBank/DDBJ databases">
        <title>Mesorhizobium wenxinae sp. nov., a novel rhizobial species isolated from root nodules of chickpea (Cicer arietinum L.).</title>
        <authorList>
            <person name="Zhang J."/>
        </authorList>
    </citation>
    <scope>NUCLEOTIDE SEQUENCE [LARGE SCALE GENOMIC DNA]</scope>
    <source>
        <strain evidence="4">USDA 3392</strain>
    </source>
</reference>
<proteinExistence type="predicted"/>
<gene>
    <name evidence="3" type="ORF">CIT25_27815</name>
</gene>
<name>A0AB36R347_9HYPH</name>
<feature type="chain" id="PRO_5044311740" evidence="2">
    <location>
        <begin position="30"/>
        <end position="100"/>
    </location>
</feature>
<evidence type="ECO:0000256" key="1">
    <source>
        <dbReference type="SAM" id="MobiDB-lite"/>
    </source>
</evidence>
<sequence length="100" mass="11378">MSQSRLSTIFTSALLATAILPGASPAALAQVLNPADRNALVRQNELQVLENRLRRQQYQQQQQQFRAQDREVAPQRPDVQQMQPTCQLRRSGSRFISTCR</sequence>
<dbReference type="EMBL" id="NPKI01000037">
    <property type="protein sequence ID" value="PAP99128.1"/>
    <property type="molecule type" value="Genomic_DNA"/>
</dbReference>
<dbReference type="AlphaFoldDB" id="A0AB36R347"/>
<feature type="region of interest" description="Disordered" evidence="1">
    <location>
        <begin position="60"/>
        <end position="100"/>
    </location>
</feature>
<keyword evidence="4" id="KW-1185">Reference proteome</keyword>
<organism evidence="3 4">
    <name type="scientific">Mesorhizobium mediterraneum</name>
    <dbReference type="NCBI Taxonomy" id="43617"/>
    <lineage>
        <taxon>Bacteria</taxon>
        <taxon>Pseudomonadati</taxon>
        <taxon>Pseudomonadota</taxon>
        <taxon>Alphaproteobacteria</taxon>
        <taxon>Hyphomicrobiales</taxon>
        <taxon>Phyllobacteriaceae</taxon>
        <taxon>Mesorhizobium</taxon>
    </lineage>
</organism>
<keyword evidence="2" id="KW-0732">Signal</keyword>
<feature type="compositionally biased region" description="Polar residues" evidence="1">
    <location>
        <begin position="78"/>
        <end position="100"/>
    </location>
</feature>
<feature type="signal peptide" evidence="2">
    <location>
        <begin position="1"/>
        <end position="29"/>
    </location>
</feature>
<evidence type="ECO:0000313" key="4">
    <source>
        <dbReference type="Proteomes" id="UP000216215"/>
    </source>
</evidence>
<evidence type="ECO:0000313" key="3">
    <source>
        <dbReference type="EMBL" id="PAP99128.1"/>
    </source>
</evidence>
<accession>A0AB36R347</accession>
<dbReference type="Proteomes" id="UP000216215">
    <property type="component" value="Unassembled WGS sequence"/>
</dbReference>
<comment type="caution">
    <text evidence="3">The sequence shown here is derived from an EMBL/GenBank/DDBJ whole genome shotgun (WGS) entry which is preliminary data.</text>
</comment>